<gene>
    <name evidence="4" type="ORF">MJA45_06980</name>
</gene>
<feature type="transmembrane region" description="Helical" evidence="1">
    <location>
        <begin position="140"/>
        <end position="161"/>
    </location>
</feature>
<dbReference type="GO" id="GO:0009636">
    <property type="term" value="P:response to toxic substance"/>
    <property type="evidence" value="ECO:0007669"/>
    <property type="project" value="TreeGrafter"/>
</dbReference>
<feature type="transmembrane region" description="Helical" evidence="1">
    <location>
        <begin position="269"/>
        <end position="287"/>
    </location>
</feature>
<feature type="domain" description="DUF1648" evidence="2">
    <location>
        <begin position="148"/>
        <end position="195"/>
    </location>
</feature>
<keyword evidence="1" id="KW-1133">Transmembrane helix</keyword>
<feature type="domain" description="DUF5808" evidence="3">
    <location>
        <begin position="317"/>
        <end position="342"/>
    </location>
</feature>
<dbReference type="Pfam" id="PF07853">
    <property type="entry name" value="DUF1648"/>
    <property type="match status" value="1"/>
</dbReference>
<sequence>MDGIYFYGMLAVVWVITVGISALVPYLSRRPVSFGVALPPERYGDEEVRRQRLRYMGQSVLAGILLGIGAGILSAWVDRDGAALWHAALLLVYSAVTLLLFLQARSRLKRLKEERDWTVPTARYVAVDTAFHRQRSTPGWGWYVLPLLILAASAGTAAWYYPTLPDVLNVHYNGAGEVDRTAPKSIGLIFTPSLISLLVTGLLAVAGGAVTRSKQELNPSDPEGSRERSLAYRRAGSLFLLMLAVPVNLLFGLIQLGLAGLLGVRVVEAGAIGLTLLILAVSILYAVRMSKLNLREPGFLLKDDDSHWKGGLFYYNPDDAAILVEKRVGLGWTLNYAHTISWLLTLAPFLLTAIIVATAVFAGG</sequence>
<dbReference type="Proteomes" id="UP001305702">
    <property type="component" value="Chromosome"/>
</dbReference>
<dbReference type="EMBL" id="CP130318">
    <property type="protein sequence ID" value="WNQ12770.1"/>
    <property type="molecule type" value="Genomic_DNA"/>
</dbReference>
<dbReference type="InterPro" id="IPR012867">
    <property type="entry name" value="DUF1648"/>
</dbReference>
<evidence type="ECO:0000313" key="5">
    <source>
        <dbReference type="Proteomes" id="UP001305702"/>
    </source>
</evidence>
<evidence type="ECO:0000259" key="2">
    <source>
        <dbReference type="Pfam" id="PF07853"/>
    </source>
</evidence>
<keyword evidence="5" id="KW-1185">Reference proteome</keyword>
<protein>
    <submittedName>
        <fullName evidence="4">DUF5808 domain-containing protein</fullName>
    </submittedName>
</protein>
<feature type="transmembrane region" description="Helical" evidence="1">
    <location>
        <begin position="186"/>
        <end position="210"/>
    </location>
</feature>
<feature type="transmembrane region" description="Helical" evidence="1">
    <location>
        <begin position="340"/>
        <end position="362"/>
    </location>
</feature>
<dbReference type="RefSeq" id="WP_315606549.1">
    <property type="nucleotide sequence ID" value="NZ_CP130318.1"/>
</dbReference>
<feature type="transmembrane region" description="Helical" evidence="1">
    <location>
        <begin position="59"/>
        <end position="77"/>
    </location>
</feature>
<proteinExistence type="predicted"/>
<accession>A0AA96LIJ6</accession>
<keyword evidence="1" id="KW-0472">Membrane</keyword>
<keyword evidence="1" id="KW-0812">Transmembrane</keyword>
<evidence type="ECO:0000259" key="3">
    <source>
        <dbReference type="Pfam" id="PF19124"/>
    </source>
</evidence>
<dbReference type="PANTHER" id="PTHR37810:SF9">
    <property type="entry name" value="MEMBRANE PROTEIN"/>
    <property type="match status" value="1"/>
</dbReference>
<feature type="transmembrane region" description="Helical" evidence="1">
    <location>
        <begin position="6"/>
        <end position="27"/>
    </location>
</feature>
<dbReference type="Pfam" id="PF19124">
    <property type="entry name" value="DUF5808"/>
    <property type="match status" value="1"/>
</dbReference>
<dbReference type="KEGG" id="paun:MJA45_06980"/>
<evidence type="ECO:0000256" key="1">
    <source>
        <dbReference type="SAM" id="Phobius"/>
    </source>
</evidence>
<evidence type="ECO:0000313" key="4">
    <source>
        <dbReference type="EMBL" id="WNQ12770.1"/>
    </source>
</evidence>
<reference evidence="4 5" key="1">
    <citation type="submission" date="2022-02" db="EMBL/GenBank/DDBJ databases">
        <title>Paenibacillus sp. MBLB1776 Whole Genome Shotgun Sequencing.</title>
        <authorList>
            <person name="Hwang C.Y."/>
            <person name="Cho E.-S."/>
            <person name="Seo M.-J."/>
        </authorList>
    </citation>
    <scope>NUCLEOTIDE SEQUENCE [LARGE SCALE GENOMIC DNA]</scope>
    <source>
        <strain evidence="4 5">MBLB1776</strain>
    </source>
</reference>
<dbReference type="InterPro" id="IPR043831">
    <property type="entry name" value="DUF5808"/>
</dbReference>
<dbReference type="AlphaFoldDB" id="A0AA96LIJ6"/>
<name>A0AA96LIJ6_9BACL</name>
<feature type="transmembrane region" description="Helical" evidence="1">
    <location>
        <begin position="238"/>
        <end position="263"/>
    </location>
</feature>
<feature type="transmembrane region" description="Helical" evidence="1">
    <location>
        <begin position="83"/>
        <end position="102"/>
    </location>
</feature>
<dbReference type="PANTHER" id="PTHR37810">
    <property type="entry name" value="IMMUNITY PROTEIN SDPI"/>
    <property type="match status" value="1"/>
</dbReference>
<organism evidence="4 5">
    <name type="scientific">Paenibacillus aurantius</name>
    <dbReference type="NCBI Taxonomy" id="2918900"/>
    <lineage>
        <taxon>Bacteria</taxon>
        <taxon>Bacillati</taxon>
        <taxon>Bacillota</taxon>
        <taxon>Bacilli</taxon>
        <taxon>Bacillales</taxon>
        <taxon>Paenibacillaceae</taxon>
        <taxon>Paenibacillus</taxon>
    </lineage>
</organism>